<organism evidence="4 5">
    <name type="scientific">Abyssibacter profundi</name>
    <dbReference type="NCBI Taxonomy" id="2182787"/>
    <lineage>
        <taxon>Bacteria</taxon>
        <taxon>Pseudomonadati</taxon>
        <taxon>Pseudomonadota</taxon>
        <taxon>Gammaproteobacteria</taxon>
        <taxon>Chromatiales</taxon>
        <taxon>Oceanococcaceae</taxon>
        <taxon>Abyssibacter</taxon>
    </lineage>
</organism>
<dbReference type="Gene3D" id="1.25.40.10">
    <property type="entry name" value="Tetratricopeptide repeat domain"/>
    <property type="match status" value="2"/>
</dbReference>
<comment type="caution">
    <text evidence="4">The sequence shown here is derived from an EMBL/GenBank/DDBJ whole genome shotgun (WGS) entry which is preliminary data.</text>
</comment>
<dbReference type="InterPro" id="IPR051012">
    <property type="entry name" value="CellSynth/LPSAsmb/PSIAsmb"/>
</dbReference>
<dbReference type="EMBL" id="QEQK01000001">
    <property type="protein sequence ID" value="PWN57573.1"/>
    <property type="molecule type" value="Genomic_DNA"/>
</dbReference>
<accession>A0A363UQ26</accession>
<dbReference type="Proteomes" id="UP000251800">
    <property type="component" value="Unassembled WGS sequence"/>
</dbReference>
<dbReference type="InterPro" id="IPR019734">
    <property type="entry name" value="TPR_rpt"/>
</dbReference>
<dbReference type="SUPFAM" id="SSF48452">
    <property type="entry name" value="TPR-like"/>
    <property type="match status" value="3"/>
</dbReference>
<feature type="repeat" description="TPR" evidence="3">
    <location>
        <begin position="562"/>
        <end position="595"/>
    </location>
</feature>
<evidence type="ECO:0000256" key="2">
    <source>
        <dbReference type="ARBA" id="ARBA00022803"/>
    </source>
</evidence>
<evidence type="ECO:0000256" key="3">
    <source>
        <dbReference type="PROSITE-ProRule" id="PRU00339"/>
    </source>
</evidence>
<evidence type="ECO:0000313" key="4">
    <source>
        <dbReference type="EMBL" id="PWN57573.1"/>
    </source>
</evidence>
<dbReference type="AlphaFoldDB" id="A0A363UQ26"/>
<evidence type="ECO:0000313" key="5">
    <source>
        <dbReference type="Proteomes" id="UP000251800"/>
    </source>
</evidence>
<evidence type="ECO:0000256" key="1">
    <source>
        <dbReference type="ARBA" id="ARBA00022737"/>
    </source>
</evidence>
<proteinExistence type="predicted"/>
<dbReference type="PROSITE" id="PS50005">
    <property type="entry name" value="TPR"/>
    <property type="match status" value="1"/>
</dbReference>
<dbReference type="OrthoDB" id="9766710at2"/>
<dbReference type="InterPro" id="IPR011990">
    <property type="entry name" value="TPR-like_helical_dom_sf"/>
</dbReference>
<keyword evidence="1" id="KW-0677">Repeat</keyword>
<evidence type="ECO:0008006" key="6">
    <source>
        <dbReference type="Google" id="ProtNLM"/>
    </source>
</evidence>
<keyword evidence="5" id="KW-1185">Reference proteome</keyword>
<reference evidence="4 5" key="1">
    <citation type="submission" date="2018-05" db="EMBL/GenBank/DDBJ databases">
        <title>Abyssibacter profundi OUC007T gen. nov., sp. nov, a marine bacterium isolated from seawater of the Mariana Trench.</title>
        <authorList>
            <person name="Zhou S."/>
        </authorList>
    </citation>
    <scope>NUCLEOTIDE SEQUENCE [LARGE SCALE GENOMIC DNA]</scope>
    <source>
        <strain evidence="4 5">OUC007</strain>
    </source>
</reference>
<dbReference type="PANTHER" id="PTHR45586:SF1">
    <property type="entry name" value="LIPOPOLYSACCHARIDE ASSEMBLY PROTEIN B"/>
    <property type="match status" value="1"/>
</dbReference>
<dbReference type="PANTHER" id="PTHR45586">
    <property type="entry name" value="TPR REPEAT-CONTAINING PROTEIN PA4667"/>
    <property type="match status" value="1"/>
</dbReference>
<dbReference type="SMART" id="SM00028">
    <property type="entry name" value="TPR"/>
    <property type="match status" value="8"/>
</dbReference>
<gene>
    <name evidence="4" type="ORF">DEH80_00065</name>
</gene>
<name>A0A363UQ26_9GAMM</name>
<keyword evidence="2 3" id="KW-0802">TPR repeat</keyword>
<protein>
    <recommendedName>
        <fullName evidence="6">Tetratricopeptide repeat protein</fullName>
    </recommendedName>
</protein>
<sequence>MPFSRATTRAALRGRSRSLVVVGDPSKRAKEQDLIQRMLATFIPAVLVAGCATAPEPGERLDALFQAAGGTGVQASEPLPDRAQAMYHVLVGQIAAERGDVAQAATEYLAAAKLAQQPSIAREATRYALASNDKTLSVTASQLWRESDPDNVQAQEAAFRVAVRARAYTTALEMARSFVAAQPESDVGEALRVVAGTLVRDNVAAEPAMAIMQPLVEAHADSAEAHYALGLVAMNVERWSLARASAQQASALRPGWSEAVLLEAGVLIKQQRVLEGIAVVEPLVRDGQAPDTRFALARLLLEANALDLAEIQLDQVLAEQADHPEARYARGLLALDRGNVDLAEQHFLALIEQPAQRFDAAYYLGRISEARGDLDAARGWYRRVAGGRHQSDALTRRAYLMAEGGHVDEARAYLQGLSRMNPGMQLQLLLVEADILLQSDQPEAALALYEQGLAEFPEEPDLLYGRSLAYEQLGQVDAAIADLRAMVEQDADDARALNALGYILTNHSQRYEEARGYIARALALRPNDPAVIDSMGWVEFRLGNLDAAAELLRRAYARLKDPEIAAHLGEVLWQMGEREEARQVWGTALSQHPEHGTLQETMTRLVP</sequence>
<dbReference type="Pfam" id="PF13432">
    <property type="entry name" value="TPR_16"/>
    <property type="match status" value="2"/>
</dbReference>